<evidence type="ECO:0000256" key="1">
    <source>
        <dbReference type="SAM" id="Phobius"/>
    </source>
</evidence>
<gene>
    <name evidence="2" type="ORF">NCTC11535_01199</name>
</gene>
<dbReference type="Proteomes" id="UP000250006">
    <property type="component" value="Unassembled WGS sequence"/>
</dbReference>
<feature type="transmembrane region" description="Helical" evidence="1">
    <location>
        <begin position="143"/>
        <end position="165"/>
    </location>
</feature>
<name>A0ABY1VN92_9ACTO</name>
<keyword evidence="1" id="KW-0472">Membrane</keyword>
<dbReference type="RefSeq" id="WP_111836492.1">
    <property type="nucleotide sequence ID" value="NZ_UAPQ01000007.1"/>
</dbReference>
<comment type="caution">
    <text evidence="2">The sequence shown here is derived from an EMBL/GenBank/DDBJ whole genome shotgun (WGS) entry which is preliminary data.</text>
</comment>
<protein>
    <submittedName>
        <fullName evidence="2">Uncharacterized protein</fullName>
    </submittedName>
</protein>
<evidence type="ECO:0000313" key="2">
    <source>
        <dbReference type="EMBL" id="SPT53530.1"/>
    </source>
</evidence>
<evidence type="ECO:0000313" key="3">
    <source>
        <dbReference type="Proteomes" id="UP000250006"/>
    </source>
</evidence>
<sequence length="170" mass="18404">MPIPEDPESFKPLDLSALHSLSPNYDRSRDQTVYRPARSNPHLVTAAKCWAFATALSIFARLTAAGVLLRDNVSWFELIHKAVANLSYLPILVLLLSGLLVSFAASRPSAGQRRRYLGIVLAGVYMAQALSNLQLLGGLTQTAIWLYISEAVSLALITSALVASVNSLPD</sequence>
<feature type="transmembrane region" description="Helical" evidence="1">
    <location>
        <begin position="88"/>
        <end position="105"/>
    </location>
</feature>
<proteinExistence type="predicted"/>
<dbReference type="EMBL" id="UAPQ01000007">
    <property type="protein sequence ID" value="SPT53530.1"/>
    <property type="molecule type" value="Genomic_DNA"/>
</dbReference>
<accession>A0ABY1VN92</accession>
<organism evidence="2 3">
    <name type="scientific">Actinomyces bovis</name>
    <dbReference type="NCBI Taxonomy" id="1658"/>
    <lineage>
        <taxon>Bacteria</taxon>
        <taxon>Bacillati</taxon>
        <taxon>Actinomycetota</taxon>
        <taxon>Actinomycetes</taxon>
        <taxon>Actinomycetales</taxon>
        <taxon>Actinomycetaceae</taxon>
        <taxon>Actinomyces</taxon>
    </lineage>
</organism>
<feature type="transmembrane region" description="Helical" evidence="1">
    <location>
        <begin position="117"/>
        <end position="137"/>
    </location>
</feature>
<keyword evidence="1" id="KW-1133">Transmembrane helix</keyword>
<keyword evidence="1" id="KW-0812">Transmembrane</keyword>
<reference evidence="2 3" key="1">
    <citation type="submission" date="2018-06" db="EMBL/GenBank/DDBJ databases">
        <authorList>
            <consortium name="Pathogen Informatics"/>
            <person name="Doyle S."/>
        </authorList>
    </citation>
    <scope>NUCLEOTIDE SEQUENCE [LARGE SCALE GENOMIC DNA]</scope>
    <source>
        <strain evidence="2 3">NCTC11535</strain>
    </source>
</reference>
<keyword evidence="3" id="KW-1185">Reference proteome</keyword>